<keyword evidence="13" id="KW-0645">Protease</keyword>
<gene>
    <name evidence="13" type="ORF">IAA66_03170</name>
</gene>
<evidence type="ECO:0000256" key="4">
    <source>
        <dbReference type="ARBA" id="ARBA00022960"/>
    </source>
</evidence>
<dbReference type="PRINTS" id="PR00725">
    <property type="entry name" value="DADACBPTASE1"/>
</dbReference>
<keyword evidence="4" id="KW-0133">Cell shape</keyword>
<dbReference type="Gene3D" id="2.60.410.10">
    <property type="entry name" value="D-Ala-D-Ala carboxypeptidase, C-terminal domain"/>
    <property type="match status" value="1"/>
</dbReference>
<evidence type="ECO:0000256" key="9">
    <source>
        <dbReference type="RuleBase" id="RU004016"/>
    </source>
</evidence>
<dbReference type="AlphaFoldDB" id="A0A9D1CIE0"/>
<dbReference type="Gene3D" id="3.40.710.10">
    <property type="entry name" value="DD-peptidase/beta-lactamase superfamily"/>
    <property type="match status" value="1"/>
</dbReference>
<feature type="signal peptide" evidence="11">
    <location>
        <begin position="1"/>
        <end position="21"/>
    </location>
</feature>
<reference evidence="13" key="1">
    <citation type="submission" date="2020-10" db="EMBL/GenBank/DDBJ databases">
        <authorList>
            <person name="Gilroy R."/>
        </authorList>
    </citation>
    <scope>NUCLEOTIDE SEQUENCE</scope>
    <source>
        <strain evidence="13">ChiHile30-977</strain>
    </source>
</reference>
<accession>A0A9D1CIE0</accession>
<feature type="active site" description="Proton acceptor" evidence="7">
    <location>
        <position position="85"/>
    </location>
</feature>
<comment type="caution">
    <text evidence="13">The sequence shown here is derived from an EMBL/GenBank/DDBJ whole genome shotgun (WGS) entry which is preliminary data.</text>
</comment>
<reference evidence="13" key="2">
    <citation type="journal article" date="2021" name="PeerJ">
        <title>Extensive microbial diversity within the chicken gut microbiome revealed by metagenomics and culture.</title>
        <authorList>
            <person name="Gilroy R."/>
            <person name="Ravi A."/>
            <person name="Getino M."/>
            <person name="Pursley I."/>
            <person name="Horton D.L."/>
            <person name="Alikhan N.F."/>
            <person name="Baker D."/>
            <person name="Gharbi K."/>
            <person name="Hall N."/>
            <person name="Watson M."/>
            <person name="Adriaenssens E.M."/>
            <person name="Foster-Nyarko E."/>
            <person name="Jarju S."/>
            <person name="Secka A."/>
            <person name="Antonio M."/>
            <person name="Oren A."/>
            <person name="Chaudhuri R.R."/>
            <person name="La Ragione R."/>
            <person name="Hildebrand F."/>
            <person name="Pallen M.J."/>
        </authorList>
    </citation>
    <scope>NUCLEOTIDE SEQUENCE</scope>
    <source>
        <strain evidence="13">ChiHile30-977</strain>
    </source>
</reference>
<evidence type="ECO:0000313" key="14">
    <source>
        <dbReference type="Proteomes" id="UP000886819"/>
    </source>
</evidence>
<evidence type="ECO:0000256" key="2">
    <source>
        <dbReference type="ARBA" id="ARBA00022729"/>
    </source>
</evidence>
<dbReference type="InterPro" id="IPR012338">
    <property type="entry name" value="Beta-lactam/transpept-like"/>
</dbReference>
<evidence type="ECO:0000313" key="13">
    <source>
        <dbReference type="EMBL" id="HIQ62572.1"/>
    </source>
</evidence>
<dbReference type="PROSITE" id="PS51257">
    <property type="entry name" value="PROKAR_LIPOPROTEIN"/>
    <property type="match status" value="1"/>
</dbReference>
<dbReference type="SUPFAM" id="SSF56601">
    <property type="entry name" value="beta-lactamase/transpeptidase-like"/>
    <property type="match status" value="1"/>
</dbReference>
<evidence type="ECO:0000256" key="11">
    <source>
        <dbReference type="SAM" id="SignalP"/>
    </source>
</evidence>
<evidence type="ECO:0000256" key="3">
    <source>
        <dbReference type="ARBA" id="ARBA00022801"/>
    </source>
</evidence>
<keyword evidence="10" id="KW-0812">Transmembrane</keyword>
<keyword evidence="3" id="KW-0378">Hydrolase</keyword>
<protein>
    <submittedName>
        <fullName evidence="13">D-alanyl-D-alanine carboxypeptidase</fullName>
    </submittedName>
</protein>
<evidence type="ECO:0000256" key="10">
    <source>
        <dbReference type="SAM" id="Phobius"/>
    </source>
</evidence>
<dbReference type="InterPro" id="IPR037167">
    <property type="entry name" value="Peptidase_S11_C_sf"/>
</dbReference>
<organism evidence="13 14">
    <name type="scientific">Candidatus Avichristensenella intestinipullorum</name>
    <dbReference type="NCBI Taxonomy" id="2840693"/>
    <lineage>
        <taxon>Bacteria</taxon>
        <taxon>Bacillati</taxon>
        <taxon>Bacillota</taxon>
        <taxon>Clostridia</taxon>
        <taxon>Candidatus Avichristensenella</taxon>
    </lineage>
</organism>
<evidence type="ECO:0000259" key="12">
    <source>
        <dbReference type="Pfam" id="PF00768"/>
    </source>
</evidence>
<dbReference type="GO" id="GO:0009252">
    <property type="term" value="P:peptidoglycan biosynthetic process"/>
    <property type="evidence" value="ECO:0007669"/>
    <property type="project" value="UniProtKB-KW"/>
</dbReference>
<dbReference type="GO" id="GO:0008360">
    <property type="term" value="P:regulation of cell shape"/>
    <property type="evidence" value="ECO:0007669"/>
    <property type="project" value="UniProtKB-KW"/>
</dbReference>
<dbReference type="InterPro" id="IPR001967">
    <property type="entry name" value="Peptidase_S11_N"/>
</dbReference>
<dbReference type="Proteomes" id="UP000886819">
    <property type="component" value="Unassembled WGS sequence"/>
</dbReference>
<evidence type="ECO:0000256" key="6">
    <source>
        <dbReference type="ARBA" id="ARBA00023316"/>
    </source>
</evidence>
<dbReference type="EMBL" id="DVFI01000041">
    <property type="protein sequence ID" value="HIQ62572.1"/>
    <property type="molecule type" value="Genomic_DNA"/>
</dbReference>
<feature type="domain" description="Peptidase S11 D-alanyl-D-alanine carboxypeptidase A N-terminal" evidence="12">
    <location>
        <begin position="52"/>
        <end position="281"/>
    </location>
</feature>
<evidence type="ECO:0000256" key="7">
    <source>
        <dbReference type="PIRSR" id="PIRSR618044-1"/>
    </source>
</evidence>
<feature type="chain" id="PRO_5039512697" evidence="11">
    <location>
        <begin position="22"/>
        <end position="497"/>
    </location>
</feature>
<comment type="similarity">
    <text evidence="1 9">Belongs to the peptidase S11 family.</text>
</comment>
<dbReference type="PANTHER" id="PTHR21581:SF6">
    <property type="entry name" value="TRAFFICKING PROTEIN PARTICLE COMPLEX SUBUNIT 12"/>
    <property type="match status" value="1"/>
</dbReference>
<sequence>MVRRLTAMVLLCLGLMSCAWAEEGEQPFVNPTRDPNASEYSTETPENLLPEHLVAHSYIVMERSTGDVLMERNADQAMFPASTTKIMTAYIALQLGNLDDVIEISETALDMGGDEAASMVPFDLHEQVTLRDAIYGMMLPSGNEAANAVAEYVSGSIGAFTDLMNEVAQMFGCSSSTHFNNPNGLHDDLHISTARDLAIIMDAALDNETFREIIGTQAYALSSTEHNPSRTIYNSNNLIREDNDYYYEKCIGGKTGFTSNAGYVLVEAAEENGVELIAVVMYSGYYSRWADARRLLEYGFTLYESITPEEIYAQDPTKLQISGFDPEQVTRFENSGLSDEELREIRLGELWLDIQPIDPDQKAAITGRKEDVEFLTADVSSFTSIEWVSEARAPITIGQVMGIMTFYLQNGETAQYELIATRSVDARQDAPPTLEEIEERVQADDSLFPPFSWDWALPPILAAVAVLLTLRAVIKLLLRRRRAHRKKIPKPKRRYYS</sequence>
<dbReference type="InterPro" id="IPR018044">
    <property type="entry name" value="Peptidase_S11"/>
</dbReference>
<dbReference type="GO" id="GO:0006508">
    <property type="term" value="P:proteolysis"/>
    <property type="evidence" value="ECO:0007669"/>
    <property type="project" value="InterPro"/>
</dbReference>
<evidence type="ECO:0000256" key="5">
    <source>
        <dbReference type="ARBA" id="ARBA00022984"/>
    </source>
</evidence>
<evidence type="ECO:0000256" key="1">
    <source>
        <dbReference type="ARBA" id="ARBA00007164"/>
    </source>
</evidence>
<keyword evidence="13" id="KW-0121">Carboxypeptidase</keyword>
<feature type="active site" evidence="7">
    <location>
        <position position="141"/>
    </location>
</feature>
<keyword evidence="5" id="KW-0573">Peptidoglycan synthesis</keyword>
<feature type="transmembrane region" description="Helical" evidence="10">
    <location>
        <begin position="455"/>
        <end position="478"/>
    </location>
</feature>
<feature type="binding site" evidence="8">
    <location>
        <position position="254"/>
    </location>
    <ligand>
        <name>substrate</name>
    </ligand>
</feature>
<keyword evidence="6" id="KW-0961">Cell wall biogenesis/degradation</keyword>
<evidence type="ECO:0000256" key="8">
    <source>
        <dbReference type="PIRSR" id="PIRSR618044-2"/>
    </source>
</evidence>
<dbReference type="PANTHER" id="PTHR21581">
    <property type="entry name" value="D-ALANYL-D-ALANINE CARBOXYPEPTIDASE"/>
    <property type="match status" value="1"/>
</dbReference>
<proteinExistence type="inferred from homology"/>
<name>A0A9D1CIE0_9FIRM</name>
<keyword evidence="10" id="KW-1133">Transmembrane helix</keyword>
<dbReference type="Pfam" id="PF00768">
    <property type="entry name" value="Peptidase_S11"/>
    <property type="match status" value="1"/>
</dbReference>
<keyword evidence="2 11" id="KW-0732">Signal</keyword>
<dbReference type="GO" id="GO:0009002">
    <property type="term" value="F:serine-type D-Ala-D-Ala carboxypeptidase activity"/>
    <property type="evidence" value="ECO:0007669"/>
    <property type="project" value="InterPro"/>
</dbReference>
<keyword evidence="10" id="KW-0472">Membrane</keyword>
<dbReference type="GO" id="GO:0071555">
    <property type="term" value="P:cell wall organization"/>
    <property type="evidence" value="ECO:0007669"/>
    <property type="project" value="UniProtKB-KW"/>
</dbReference>
<feature type="active site" description="Acyl-ester intermediate" evidence="7">
    <location>
        <position position="82"/>
    </location>
</feature>